<dbReference type="Proteomes" id="UP000637239">
    <property type="component" value="Chromosome 1"/>
</dbReference>
<keyword evidence="2" id="KW-0732">Signal</keyword>
<feature type="compositionally biased region" description="Polar residues" evidence="1">
    <location>
        <begin position="55"/>
        <end position="69"/>
    </location>
</feature>
<reference evidence="3" key="1">
    <citation type="submission" date="2021-01" db="EMBL/GenBank/DDBJ databases">
        <authorList>
            <consortium name="Aspergillus chevalieri M1 genome sequencing consortium"/>
            <person name="Kazuki M."/>
            <person name="Futagami T."/>
        </authorList>
    </citation>
    <scope>NUCLEOTIDE SEQUENCE</scope>
    <source>
        <strain evidence="3">M1</strain>
    </source>
</reference>
<evidence type="ECO:0000313" key="4">
    <source>
        <dbReference type="Proteomes" id="UP000637239"/>
    </source>
</evidence>
<accession>A0A7R7VG46</accession>
<organism evidence="3 4">
    <name type="scientific">Aspergillus chevalieri</name>
    <name type="common">Eurotium chevalieri</name>
    <dbReference type="NCBI Taxonomy" id="182096"/>
    <lineage>
        <taxon>Eukaryota</taxon>
        <taxon>Fungi</taxon>
        <taxon>Dikarya</taxon>
        <taxon>Ascomycota</taxon>
        <taxon>Pezizomycotina</taxon>
        <taxon>Eurotiomycetes</taxon>
        <taxon>Eurotiomycetidae</taxon>
        <taxon>Eurotiales</taxon>
        <taxon>Aspergillaceae</taxon>
        <taxon>Aspergillus</taxon>
        <taxon>Aspergillus subgen. Aspergillus</taxon>
    </lineage>
</organism>
<name>A0A7R7VG46_ASPCH</name>
<dbReference type="GeneID" id="66978504"/>
<gene>
    <name evidence="3" type="ORF">ACHE_11547S</name>
</gene>
<evidence type="ECO:0000313" key="3">
    <source>
        <dbReference type="EMBL" id="BCR84145.1"/>
    </source>
</evidence>
<dbReference type="AlphaFoldDB" id="A0A7R7VG46"/>
<proteinExistence type="predicted"/>
<dbReference type="RefSeq" id="XP_043132667.1">
    <property type="nucleotide sequence ID" value="XM_043276128.1"/>
</dbReference>
<reference evidence="3" key="2">
    <citation type="submission" date="2021-02" db="EMBL/GenBank/DDBJ databases">
        <title>Aspergillus chevalieri M1 genome sequence.</title>
        <authorList>
            <person name="Kadooka C."/>
            <person name="Mori K."/>
            <person name="Futagami T."/>
        </authorList>
    </citation>
    <scope>NUCLEOTIDE SEQUENCE</scope>
    <source>
        <strain evidence="3">M1</strain>
    </source>
</reference>
<dbReference type="KEGG" id="ache:ACHE_11547S"/>
<dbReference type="EMBL" id="AP024416">
    <property type="protein sequence ID" value="BCR84145.1"/>
    <property type="molecule type" value="Genomic_DNA"/>
</dbReference>
<evidence type="ECO:0000256" key="1">
    <source>
        <dbReference type="SAM" id="MobiDB-lite"/>
    </source>
</evidence>
<sequence>MKFSTVFSIFLAALSVGVGASPIPLDQPGAITVPNGVVSRPFYDGELDKRGTKKPATSQEKGSTELPTTESNTYKAVAKVGKNLQPNKYYAFYITNTLKSPPVKEEAPHINEARKQLGYQHIYYGVGKVTKTTKGGGKNKKEELGFGESMQWDLGFKDGNDHPITYATQKWNPTSDKRNLHFVGEVSEKVVKKLGDTSKQYVKDHPHYDAATNNCNTYVHALDSRVPLTKITI</sequence>
<protein>
    <submittedName>
        <fullName evidence="3">Uncharacterized protein</fullName>
    </submittedName>
</protein>
<keyword evidence="4" id="KW-1185">Reference proteome</keyword>
<evidence type="ECO:0000256" key="2">
    <source>
        <dbReference type="SAM" id="SignalP"/>
    </source>
</evidence>
<feature type="signal peptide" evidence="2">
    <location>
        <begin position="1"/>
        <end position="20"/>
    </location>
</feature>
<feature type="region of interest" description="Disordered" evidence="1">
    <location>
        <begin position="44"/>
        <end position="69"/>
    </location>
</feature>
<feature type="chain" id="PRO_5030532880" evidence="2">
    <location>
        <begin position="21"/>
        <end position="233"/>
    </location>
</feature>